<feature type="compositionally biased region" description="Basic and acidic residues" evidence="1">
    <location>
        <begin position="12"/>
        <end position="24"/>
    </location>
</feature>
<comment type="caution">
    <text evidence="2">The sequence shown here is derived from an EMBL/GenBank/DDBJ whole genome shotgun (WGS) entry which is preliminary data.</text>
</comment>
<accession>A0A9P3G2T5</accession>
<sequence length="84" mass="9271">MLILPNASAKVLDPDARRDDDRTSRSPHSVRACAVTEHGPRSRAAVSCSWVLVCRSDTLQDHQASFLEDSPMRVDALAEVERPT</sequence>
<organism evidence="2 3">
    <name type="scientific">Phanerochaete sordida</name>
    <dbReference type="NCBI Taxonomy" id="48140"/>
    <lineage>
        <taxon>Eukaryota</taxon>
        <taxon>Fungi</taxon>
        <taxon>Dikarya</taxon>
        <taxon>Basidiomycota</taxon>
        <taxon>Agaricomycotina</taxon>
        <taxon>Agaricomycetes</taxon>
        <taxon>Polyporales</taxon>
        <taxon>Phanerochaetaceae</taxon>
        <taxon>Phanerochaete</taxon>
    </lineage>
</organism>
<reference evidence="2 3" key="1">
    <citation type="submission" date="2021-08" db="EMBL/GenBank/DDBJ databases">
        <title>Draft Genome Sequence of Phanerochaete sordida strain YK-624.</title>
        <authorList>
            <person name="Mori T."/>
            <person name="Dohra H."/>
            <person name="Suzuki T."/>
            <person name="Kawagishi H."/>
            <person name="Hirai H."/>
        </authorList>
    </citation>
    <scope>NUCLEOTIDE SEQUENCE [LARGE SCALE GENOMIC DNA]</scope>
    <source>
        <strain evidence="2 3">YK-624</strain>
    </source>
</reference>
<gene>
    <name evidence="2" type="ORF">PsYK624_033140</name>
</gene>
<dbReference type="Proteomes" id="UP000703269">
    <property type="component" value="Unassembled WGS sequence"/>
</dbReference>
<keyword evidence="3" id="KW-1185">Reference proteome</keyword>
<protein>
    <submittedName>
        <fullName evidence="2">Uncharacterized protein</fullName>
    </submittedName>
</protein>
<evidence type="ECO:0000313" key="2">
    <source>
        <dbReference type="EMBL" id="GJE87231.1"/>
    </source>
</evidence>
<proteinExistence type="predicted"/>
<dbReference type="EMBL" id="BPQB01000006">
    <property type="protein sequence ID" value="GJE87231.1"/>
    <property type="molecule type" value="Genomic_DNA"/>
</dbReference>
<dbReference type="AlphaFoldDB" id="A0A9P3G2T5"/>
<evidence type="ECO:0000313" key="3">
    <source>
        <dbReference type="Proteomes" id="UP000703269"/>
    </source>
</evidence>
<feature type="region of interest" description="Disordered" evidence="1">
    <location>
        <begin position="1"/>
        <end position="32"/>
    </location>
</feature>
<evidence type="ECO:0000256" key="1">
    <source>
        <dbReference type="SAM" id="MobiDB-lite"/>
    </source>
</evidence>
<name>A0A9P3G2T5_9APHY</name>